<dbReference type="Proteomes" id="UP000032309">
    <property type="component" value="Unassembled WGS sequence"/>
</dbReference>
<dbReference type="EMBL" id="BAFN01000001">
    <property type="protein sequence ID" value="GAN32887.1"/>
    <property type="molecule type" value="Genomic_DNA"/>
</dbReference>
<dbReference type="RefSeq" id="WP_052562970.1">
    <property type="nucleotide sequence ID" value="NZ_BAFN01000001.1"/>
</dbReference>
<gene>
    <name evidence="1" type="ORF">BROSI_A1402</name>
</gene>
<name>A0ABQ0JVY2_9BACT</name>
<organism evidence="1 2">
    <name type="scientific">Candidatus Brocadia sinica JPN1</name>
    <dbReference type="NCBI Taxonomy" id="1197129"/>
    <lineage>
        <taxon>Bacteria</taxon>
        <taxon>Pseudomonadati</taxon>
        <taxon>Planctomycetota</taxon>
        <taxon>Candidatus Brocadiia</taxon>
        <taxon>Candidatus Brocadiales</taxon>
        <taxon>Candidatus Brocadiaceae</taxon>
        <taxon>Candidatus Brocadia</taxon>
    </lineage>
</organism>
<reference evidence="2" key="1">
    <citation type="journal article" date="2015" name="Genome Announc.">
        <title>Draft Genome Sequence of an Anaerobic Ammonium-Oxidizing Bacterium, "Candidatus Brocadia sinica".</title>
        <authorList>
            <person name="Oshiki M."/>
            <person name="Shinyako-Hata K."/>
            <person name="Satoh H."/>
            <person name="Okabe S."/>
        </authorList>
    </citation>
    <scope>NUCLEOTIDE SEQUENCE [LARGE SCALE GENOMIC DNA]</scope>
    <source>
        <strain evidence="2">JPN1</strain>
    </source>
</reference>
<protein>
    <submittedName>
        <fullName evidence="1">Uncharacterized protein</fullName>
    </submittedName>
</protein>
<sequence length="65" mass="7305">MSKLFARFEVDLPGQCLVRWPEDQVIRLDCTIGEFDVAVQLVVDSSERAKGPKTHIGLTCSAELW</sequence>
<accession>A0ABQ0JVY2</accession>
<keyword evidence="2" id="KW-1185">Reference proteome</keyword>
<comment type="caution">
    <text evidence="1">The sequence shown here is derived from an EMBL/GenBank/DDBJ whole genome shotgun (WGS) entry which is preliminary data.</text>
</comment>
<evidence type="ECO:0000313" key="2">
    <source>
        <dbReference type="Proteomes" id="UP000032309"/>
    </source>
</evidence>
<evidence type="ECO:0000313" key="1">
    <source>
        <dbReference type="EMBL" id="GAN32887.1"/>
    </source>
</evidence>
<proteinExistence type="predicted"/>